<dbReference type="Pfam" id="PF13521">
    <property type="entry name" value="AAA_28"/>
    <property type="match status" value="1"/>
</dbReference>
<dbReference type="InterPro" id="IPR038727">
    <property type="entry name" value="NadR/Ttd14_AAA_dom"/>
</dbReference>
<dbReference type="InterPro" id="IPR052735">
    <property type="entry name" value="NAD_biosynth-regulator"/>
</dbReference>
<gene>
    <name evidence="2" type="ORF">AB4Y39_09480</name>
</gene>
<accession>A0AB39I8N9</accession>
<evidence type="ECO:0000259" key="1">
    <source>
        <dbReference type="Pfam" id="PF13521"/>
    </source>
</evidence>
<feature type="domain" description="NadR/Ttd14 AAA" evidence="1">
    <location>
        <begin position="5"/>
        <end position="160"/>
    </location>
</feature>
<proteinExistence type="predicted"/>
<dbReference type="CDD" id="cd02019">
    <property type="entry name" value="NK"/>
    <property type="match status" value="1"/>
</dbReference>
<dbReference type="PANTHER" id="PTHR37512:SF1">
    <property type="entry name" value="NADR_TTD14 AAA DOMAIN-CONTAINING PROTEIN"/>
    <property type="match status" value="1"/>
</dbReference>
<sequence length="174" mass="19843">MKVLVLTGPESSGKSWLANAIQATFGGILVDEYVRHFIDSEARDTCYADIPAIAIGQLAWEDDARAKQPSLLILDTHLLSNMLWSRTLFGDCPAWLEDALLTRHYDLHLLLSPESIAWHDDGQRCQPELSERLAFFQATHAWLTRHQQPYQVVQGDWDQRKRAAFEAVTRLLDD</sequence>
<dbReference type="AlphaFoldDB" id="A0AB39I8N9"/>
<dbReference type="EMBL" id="CP162607">
    <property type="protein sequence ID" value="XDK38879.1"/>
    <property type="molecule type" value="Genomic_DNA"/>
</dbReference>
<protein>
    <submittedName>
        <fullName evidence="2">AAA family ATPase</fullName>
    </submittedName>
</protein>
<name>A0AB39I8N9_9PSED</name>
<organism evidence="2">
    <name type="scientific">Pseudomonas sp. Hg7Tf</name>
    <dbReference type="NCBI Taxonomy" id="3236988"/>
    <lineage>
        <taxon>Bacteria</taxon>
        <taxon>Pseudomonadati</taxon>
        <taxon>Pseudomonadota</taxon>
        <taxon>Gammaproteobacteria</taxon>
        <taxon>Pseudomonadales</taxon>
        <taxon>Pseudomonadaceae</taxon>
        <taxon>Pseudomonas</taxon>
    </lineage>
</organism>
<dbReference type="Gene3D" id="3.40.50.300">
    <property type="entry name" value="P-loop containing nucleotide triphosphate hydrolases"/>
    <property type="match status" value="1"/>
</dbReference>
<dbReference type="RefSeq" id="WP_045189397.1">
    <property type="nucleotide sequence ID" value="NZ_CP162607.1"/>
</dbReference>
<dbReference type="PANTHER" id="PTHR37512">
    <property type="entry name" value="TRIFUNCTIONAL NAD BIOSYNTHESIS/REGULATOR PROTEIN NADR"/>
    <property type="match status" value="1"/>
</dbReference>
<reference evidence="2" key="1">
    <citation type="submission" date="2024-07" db="EMBL/GenBank/DDBJ databases">
        <title>Identification and characteristics of a novel species of coltsfoot's symbiotic bacteria.</title>
        <authorList>
            <person name="Juszczyk A."/>
            <person name="Jasielczuk I."/>
            <person name="Gurgul A."/>
            <person name="Rogala M."/>
            <person name="Kowalczyk A."/>
            <person name="Szmatola T."/>
            <person name="Kosecka-Strojek M."/>
            <person name="Arent Z."/>
            <person name="Latowski D."/>
        </authorList>
    </citation>
    <scope>NUCLEOTIDE SEQUENCE</scope>
    <source>
        <strain evidence="2">Hg7Tf</strain>
    </source>
</reference>
<dbReference type="InterPro" id="IPR027417">
    <property type="entry name" value="P-loop_NTPase"/>
</dbReference>
<dbReference type="SUPFAM" id="SSF52540">
    <property type="entry name" value="P-loop containing nucleoside triphosphate hydrolases"/>
    <property type="match status" value="1"/>
</dbReference>
<evidence type="ECO:0000313" key="2">
    <source>
        <dbReference type="EMBL" id="XDK38879.1"/>
    </source>
</evidence>